<gene>
    <name evidence="2" type="ORF">A3SI_13944</name>
</gene>
<name>I5C085_9BACT</name>
<keyword evidence="3" id="KW-1185">Reference proteome</keyword>
<organism evidence="2 3">
    <name type="scientific">Nitritalea halalkaliphila LW7</name>
    <dbReference type="NCBI Taxonomy" id="1189621"/>
    <lineage>
        <taxon>Bacteria</taxon>
        <taxon>Pseudomonadati</taxon>
        <taxon>Bacteroidota</taxon>
        <taxon>Cytophagia</taxon>
        <taxon>Cytophagales</taxon>
        <taxon>Cyclobacteriaceae</taxon>
        <taxon>Nitritalea</taxon>
    </lineage>
</organism>
<dbReference type="Pfam" id="PF13970">
    <property type="entry name" value="DUF4221"/>
    <property type="match status" value="1"/>
</dbReference>
<dbReference type="PATRIC" id="fig|1189621.3.peg.2903"/>
<dbReference type="AlphaFoldDB" id="I5C085"/>
<accession>I5C085</accession>
<feature type="chain" id="PRO_5003701269" description="DUF4221 domain-containing protein" evidence="1">
    <location>
        <begin position="35"/>
        <end position="409"/>
    </location>
</feature>
<proteinExistence type="predicted"/>
<evidence type="ECO:0008006" key="4">
    <source>
        <dbReference type="Google" id="ProtNLM"/>
    </source>
</evidence>
<comment type="caution">
    <text evidence="2">The sequence shown here is derived from an EMBL/GenBank/DDBJ whole genome shotgun (WGS) entry which is preliminary data.</text>
</comment>
<dbReference type="EMBL" id="AJYA01000031">
    <property type="protein sequence ID" value="EIM75237.1"/>
    <property type="molecule type" value="Genomic_DNA"/>
</dbReference>
<dbReference type="OrthoDB" id="833511at2"/>
<evidence type="ECO:0000256" key="1">
    <source>
        <dbReference type="SAM" id="SignalP"/>
    </source>
</evidence>
<protein>
    <recommendedName>
        <fullName evidence="4">DUF4221 domain-containing protein</fullName>
    </recommendedName>
</protein>
<evidence type="ECO:0000313" key="3">
    <source>
        <dbReference type="Proteomes" id="UP000005551"/>
    </source>
</evidence>
<reference evidence="2 3" key="1">
    <citation type="submission" date="2012-05" db="EMBL/GenBank/DDBJ databases">
        <title>Genome sequence of Nitritalea halalkaliphila LW7.</title>
        <authorList>
            <person name="Jangir P.K."/>
            <person name="Singh A."/>
            <person name="Shivaji S."/>
            <person name="Sharma R."/>
        </authorList>
    </citation>
    <scope>NUCLEOTIDE SEQUENCE [LARGE SCALE GENOMIC DNA]</scope>
    <source>
        <strain evidence="2 3">LW7</strain>
    </source>
</reference>
<dbReference type="Proteomes" id="UP000005551">
    <property type="component" value="Unassembled WGS sequence"/>
</dbReference>
<feature type="signal peptide" evidence="1">
    <location>
        <begin position="1"/>
        <end position="34"/>
    </location>
</feature>
<sequence length="409" mass="46925">MHSFYTLFLLHMKRMNRFLSSSLWLALSAGTCLLACTGEQEKKTNPSTQVPELSIQTDTLFIDGGEAFLFIQNALFFSSLSPDGSLLYNYDRNAHAIEHIDLENRKLLKKVPFEKEGPNGTGAYFSRFGSSPEGNLLFWARDKNAKFSPEGKKLMDITLPMPKTKEGEEGEFFLLQLIENPKKPEEFFALYQDVFNGGAPFLLRTDKAGNLKERIEFPELERMQEMATKISYEGQWMGAFGASALISHTDDHLFIQNSGFNEAYRYHFESGNLEFFSWEGPYVGRQNPYKGPKEVEPDSEGMWNALRNFEEGVSYLKLSYAPESKLYYRLANKKIFSDEKEDYGGYKTTGHLLFLSIFDEELQLIGESELGIKPSNLGQFFIRKDKLWLFHTEDDELGFIRIQAQPKSE</sequence>
<dbReference type="SUPFAM" id="SSF63829">
    <property type="entry name" value="Calcium-dependent phosphotriesterase"/>
    <property type="match status" value="1"/>
</dbReference>
<dbReference type="InterPro" id="IPR025316">
    <property type="entry name" value="DUF4221"/>
</dbReference>
<dbReference type="RefSeq" id="WP_009055977.1">
    <property type="nucleotide sequence ID" value="NZ_AJYA01000031.1"/>
</dbReference>
<keyword evidence="1" id="KW-0732">Signal</keyword>
<evidence type="ECO:0000313" key="2">
    <source>
        <dbReference type="EMBL" id="EIM75237.1"/>
    </source>
</evidence>